<dbReference type="Proteomes" id="UP000199580">
    <property type="component" value="Unassembled WGS sequence"/>
</dbReference>
<gene>
    <name evidence="3" type="ORF">SAMN04487935_2496</name>
</gene>
<feature type="domain" description="AsmA" evidence="2">
    <location>
        <begin position="10"/>
        <end position="141"/>
    </location>
</feature>
<dbReference type="AlphaFoldDB" id="A0A1G8YVT1"/>
<dbReference type="InterPro" id="IPR007844">
    <property type="entry name" value="AsmA"/>
</dbReference>
<keyword evidence="1" id="KW-0812">Transmembrane</keyword>
<keyword evidence="4" id="KW-1185">Reference proteome</keyword>
<dbReference type="STRING" id="1128970.SAMN04487935_2496"/>
<dbReference type="GO" id="GO:0090313">
    <property type="term" value="P:regulation of protein targeting to membrane"/>
    <property type="evidence" value="ECO:0007669"/>
    <property type="project" value="TreeGrafter"/>
</dbReference>
<reference evidence="3 4" key="1">
    <citation type="submission" date="2016-10" db="EMBL/GenBank/DDBJ databases">
        <authorList>
            <person name="de Groot N.N."/>
        </authorList>
    </citation>
    <scope>NUCLEOTIDE SEQUENCE [LARGE SCALE GENOMIC DNA]</scope>
    <source>
        <strain evidence="3 4">CGMCC 1.10076</strain>
    </source>
</reference>
<dbReference type="GO" id="GO:0005886">
    <property type="term" value="C:plasma membrane"/>
    <property type="evidence" value="ECO:0007669"/>
    <property type="project" value="TreeGrafter"/>
</dbReference>
<evidence type="ECO:0000256" key="1">
    <source>
        <dbReference type="SAM" id="Phobius"/>
    </source>
</evidence>
<proteinExistence type="predicted"/>
<dbReference type="RefSeq" id="WP_217639566.1">
    <property type="nucleotide sequence ID" value="NZ_BKAI01000006.1"/>
</dbReference>
<feature type="transmembrane region" description="Helical" evidence="1">
    <location>
        <begin position="12"/>
        <end position="38"/>
    </location>
</feature>
<dbReference type="Pfam" id="PF05170">
    <property type="entry name" value="AsmA"/>
    <property type="match status" value="1"/>
</dbReference>
<dbReference type="PANTHER" id="PTHR30441:SF8">
    <property type="entry name" value="DUF748 DOMAIN-CONTAINING PROTEIN"/>
    <property type="match status" value="1"/>
</dbReference>
<accession>A0A1G8YVT1</accession>
<evidence type="ECO:0000259" key="2">
    <source>
        <dbReference type="Pfam" id="PF05170"/>
    </source>
</evidence>
<sequence length="812" mass="90950">MIPEKTSRIRKVIRRILQVFGILIVLIFAAYAGMAWYINAHKKEMLQSLTTELNKNINGSLTIGDMEPAFLRSLPRLSLNLKNVTIRDSLYEKHKHTFLQAEDFYIAVNALALLHGTIEIKKIDIKNASVDLFTDKNGYSNSNVFKKSGTKKNGESGALPELKKFSLDHVDFAIDNQSKKKLFHFNIDDLDGDLDYTPEGFNAKLNLNTLVKSMAFSTDRGSFLKDKIVEGKFDIVYTKDSIAVLPNQLEIGGEDFVVSAGFQLEKSADFEIHIKNEKILWKNASRLLAPNISSRLDLFDLKEPIFVTCDIVGDFNDFGDPLIHVKAKIRDNMLTTSGGMIDNCSFDGEFTNHNIADKGFDDANSAVKIFNFKGDYAGMPILMQQTLILNFDKPIAVGDFSSEFEIGKLNNIIDKDLLGFSKGTAVVKVNYEADIVNYELAKPKLEGTIQIKNADVKYAPRNLDFNDISVILNFKDEDLSISNIHLRSGKSIVNMEGSIRNFLNLYYTAPEKIVVDWKVKSPQLHLGEFMGFVSTRKKVKSVKKKSTRANFTEDLNKLFDNINVNMTMNVDKLFYDRFYATNVTASLFLNDSGIQLKNAGLRHADGNLKLSGTLSQQGKINPFQMNAVVTNVNISKFFYAFDNFGLQSLQAKNLNGYLSANTNISGKITDQGGVVPKSMIGKVDFGLKKVKLLQFSPIKSIGKFAFPFRDFDTISFYNLKGDFDISGEKVTISPMQINSSILNMDVEGVYSFGKGTNIYVTVPLRNPKKDKDITDADELAKRRNRGIMLRLIAADGDDGKVKVSLGRKQKQD</sequence>
<protein>
    <submittedName>
        <fullName evidence="3">AsmA family protein</fullName>
    </submittedName>
</protein>
<dbReference type="PANTHER" id="PTHR30441">
    <property type="entry name" value="DUF748 DOMAIN-CONTAINING PROTEIN"/>
    <property type="match status" value="1"/>
</dbReference>
<evidence type="ECO:0000313" key="3">
    <source>
        <dbReference type="EMBL" id="SDK06928.1"/>
    </source>
</evidence>
<keyword evidence="1" id="KW-1133">Transmembrane helix</keyword>
<dbReference type="InterPro" id="IPR052894">
    <property type="entry name" value="AsmA-related"/>
</dbReference>
<evidence type="ECO:0000313" key="4">
    <source>
        <dbReference type="Proteomes" id="UP000199580"/>
    </source>
</evidence>
<keyword evidence="1" id="KW-0472">Membrane</keyword>
<name>A0A1G8YVT1_9FLAO</name>
<organism evidence="3 4">
    <name type="scientific">Flavobacterium noncentrifugens</name>
    <dbReference type="NCBI Taxonomy" id="1128970"/>
    <lineage>
        <taxon>Bacteria</taxon>
        <taxon>Pseudomonadati</taxon>
        <taxon>Bacteroidota</taxon>
        <taxon>Flavobacteriia</taxon>
        <taxon>Flavobacteriales</taxon>
        <taxon>Flavobacteriaceae</taxon>
        <taxon>Flavobacterium</taxon>
    </lineage>
</organism>
<dbReference type="EMBL" id="FNEZ01000003">
    <property type="protein sequence ID" value="SDK06928.1"/>
    <property type="molecule type" value="Genomic_DNA"/>
</dbReference>